<dbReference type="GO" id="GO:0043295">
    <property type="term" value="F:glutathione binding"/>
    <property type="evidence" value="ECO:0007669"/>
    <property type="project" value="TreeGrafter"/>
</dbReference>
<dbReference type="EMBL" id="LWDX02049010">
    <property type="protein sequence ID" value="OEL21012.1"/>
    <property type="molecule type" value="Genomic_DNA"/>
</dbReference>
<dbReference type="OrthoDB" id="422574at2759"/>
<feature type="domain" description="GST N-terminal" evidence="3">
    <location>
        <begin position="3"/>
        <end position="50"/>
    </location>
</feature>
<reference evidence="4 5" key="1">
    <citation type="submission" date="2016-09" db="EMBL/GenBank/DDBJ databases">
        <title>The draft genome of Dichanthelium oligosanthes: A C3 panicoid grass species.</title>
        <authorList>
            <person name="Studer A.J."/>
            <person name="Schnable J.C."/>
            <person name="Brutnell T.P."/>
        </authorList>
    </citation>
    <scope>NUCLEOTIDE SEQUENCE [LARGE SCALE GENOMIC DNA]</scope>
    <source>
        <strain evidence="5">cv. Kellogg 1175</strain>
        <tissue evidence="4">Leaf</tissue>
    </source>
</reference>
<evidence type="ECO:0000256" key="2">
    <source>
        <dbReference type="ARBA" id="ARBA00022679"/>
    </source>
</evidence>
<dbReference type="InterPro" id="IPR004045">
    <property type="entry name" value="Glutathione_S-Trfase_N"/>
</dbReference>
<dbReference type="GO" id="GO:0004364">
    <property type="term" value="F:glutathione transferase activity"/>
    <property type="evidence" value="ECO:0007669"/>
    <property type="project" value="UniProtKB-EC"/>
</dbReference>
<accession>A0A1E5V790</accession>
<dbReference type="PANTHER" id="PTHR43900">
    <property type="entry name" value="GLUTATHIONE S-TRANSFERASE RHO"/>
    <property type="match status" value="1"/>
</dbReference>
<dbReference type="AlphaFoldDB" id="A0A1E5V790"/>
<keyword evidence="5" id="KW-1185">Reference proteome</keyword>
<dbReference type="STRING" id="888268.A0A1E5V790"/>
<organism evidence="4 5">
    <name type="scientific">Dichanthelium oligosanthes</name>
    <dbReference type="NCBI Taxonomy" id="888268"/>
    <lineage>
        <taxon>Eukaryota</taxon>
        <taxon>Viridiplantae</taxon>
        <taxon>Streptophyta</taxon>
        <taxon>Embryophyta</taxon>
        <taxon>Tracheophyta</taxon>
        <taxon>Spermatophyta</taxon>
        <taxon>Magnoliopsida</taxon>
        <taxon>Liliopsida</taxon>
        <taxon>Poales</taxon>
        <taxon>Poaceae</taxon>
        <taxon>PACMAD clade</taxon>
        <taxon>Panicoideae</taxon>
        <taxon>Panicodae</taxon>
        <taxon>Paniceae</taxon>
        <taxon>Dichantheliinae</taxon>
        <taxon>Dichanthelium</taxon>
    </lineage>
</organism>
<evidence type="ECO:0000313" key="5">
    <source>
        <dbReference type="Proteomes" id="UP000095767"/>
    </source>
</evidence>
<proteinExistence type="predicted"/>
<dbReference type="GO" id="GO:0005737">
    <property type="term" value="C:cytoplasm"/>
    <property type="evidence" value="ECO:0007669"/>
    <property type="project" value="TreeGrafter"/>
</dbReference>
<gene>
    <name evidence="4" type="ORF">BAE44_0017968</name>
</gene>
<evidence type="ECO:0000313" key="4">
    <source>
        <dbReference type="EMBL" id="OEL21012.1"/>
    </source>
</evidence>
<dbReference type="Proteomes" id="UP000095767">
    <property type="component" value="Unassembled WGS sequence"/>
</dbReference>
<sequence length="72" mass="7972">MATVKVFGPAMSTNVARVLVCLEEVGAEYEVVNIDFQAKEHKSPDHLARNVSNRRSFHCICSRSSLSLGLHD</sequence>
<dbReference type="Pfam" id="PF02798">
    <property type="entry name" value="GST_N"/>
    <property type="match status" value="1"/>
</dbReference>
<name>A0A1E5V790_9POAL</name>
<evidence type="ECO:0000259" key="3">
    <source>
        <dbReference type="Pfam" id="PF02798"/>
    </source>
</evidence>
<comment type="caution">
    <text evidence="4">The sequence shown here is derived from an EMBL/GenBank/DDBJ whole genome shotgun (WGS) entry which is preliminary data.</text>
</comment>
<dbReference type="GO" id="GO:0006749">
    <property type="term" value="P:glutathione metabolic process"/>
    <property type="evidence" value="ECO:0007669"/>
    <property type="project" value="TreeGrafter"/>
</dbReference>
<dbReference type="PANTHER" id="PTHR43900:SF49">
    <property type="entry name" value="GLUTATHIONE S-TRANSFERASE GSTF1-RELATED"/>
    <property type="match status" value="1"/>
</dbReference>
<dbReference type="SUPFAM" id="SSF52833">
    <property type="entry name" value="Thioredoxin-like"/>
    <property type="match status" value="1"/>
</dbReference>
<evidence type="ECO:0000256" key="1">
    <source>
        <dbReference type="ARBA" id="ARBA00012452"/>
    </source>
</evidence>
<keyword evidence="2" id="KW-0808">Transferase</keyword>
<dbReference type="Gene3D" id="3.40.30.10">
    <property type="entry name" value="Glutaredoxin"/>
    <property type="match status" value="1"/>
</dbReference>
<dbReference type="EC" id="2.5.1.18" evidence="1"/>
<protein>
    <recommendedName>
        <fullName evidence="1">glutathione transferase</fullName>
        <ecNumber evidence="1">2.5.1.18</ecNumber>
    </recommendedName>
</protein>
<dbReference type="InterPro" id="IPR036249">
    <property type="entry name" value="Thioredoxin-like_sf"/>
</dbReference>